<name>A0A8R7PI46_TRIUA</name>
<proteinExistence type="predicted"/>
<dbReference type="Proteomes" id="UP000015106">
    <property type="component" value="Chromosome 2"/>
</dbReference>
<reference evidence="1" key="3">
    <citation type="submission" date="2022-06" db="UniProtKB">
        <authorList>
            <consortium name="EnsemblPlants"/>
        </authorList>
    </citation>
    <scope>IDENTIFICATION</scope>
</reference>
<dbReference type="AlphaFoldDB" id="A0A8R7PI46"/>
<evidence type="ECO:0000313" key="2">
    <source>
        <dbReference type="Proteomes" id="UP000015106"/>
    </source>
</evidence>
<accession>A0A8R7PI46</accession>
<reference evidence="2" key="1">
    <citation type="journal article" date="2013" name="Nature">
        <title>Draft genome of the wheat A-genome progenitor Triticum urartu.</title>
        <authorList>
            <person name="Ling H.Q."/>
            <person name="Zhao S."/>
            <person name="Liu D."/>
            <person name="Wang J."/>
            <person name="Sun H."/>
            <person name="Zhang C."/>
            <person name="Fan H."/>
            <person name="Li D."/>
            <person name="Dong L."/>
            <person name="Tao Y."/>
            <person name="Gao C."/>
            <person name="Wu H."/>
            <person name="Li Y."/>
            <person name="Cui Y."/>
            <person name="Guo X."/>
            <person name="Zheng S."/>
            <person name="Wang B."/>
            <person name="Yu K."/>
            <person name="Liang Q."/>
            <person name="Yang W."/>
            <person name="Lou X."/>
            <person name="Chen J."/>
            <person name="Feng M."/>
            <person name="Jian J."/>
            <person name="Zhang X."/>
            <person name="Luo G."/>
            <person name="Jiang Y."/>
            <person name="Liu J."/>
            <person name="Wang Z."/>
            <person name="Sha Y."/>
            <person name="Zhang B."/>
            <person name="Wu H."/>
            <person name="Tang D."/>
            <person name="Shen Q."/>
            <person name="Xue P."/>
            <person name="Zou S."/>
            <person name="Wang X."/>
            <person name="Liu X."/>
            <person name="Wang F."/>
            <person name="Yang Y."/>
            <person name="An X."/>
            <person name="Dong Z."/>
            <person name="Zhang K."/>
            <person name="Zhang X."/>
            <person name="Luo M.C."/>
            <person name="Dvorak J."/>
            <person name="Tong Y."/>
            <person name="Wang J."/>
            <person name="Yang H."/>
            <person name="Li Z."/>
            <person name="Wang D."/>
            <person name="Zhang A."/>
            <person name="Wang J."/>
        </authorList>
    </citation>
    <scope>NUCLEOTIDE SEQUENCE</scope>
    <source>
        <strain evidence="2">cv. G1812</strain>
    </source>
</reference>
<dbReference type="Gramene" id="TuG1812G0200004716.01.T01">
    <property type="protein sequence ID" value="TuG1812G0200004716.01.T01.cds411112"/>
    <property type="gene ID" value="TuG1812G0200004716.01"/>
</dbReference>
<dbReference type="EnsemblPlants" id="TuG1812G0200004716.01.T01">
    <property type="protein sequence ID" value="TuG1812G0200004716.01.T01.cds411112"/>
    <property type="gene ID" value="TuG1812G0200004716.01"/>
</dbReference>
<reference evidence="1" key="2">
    <citation type="submission" date="2018-03" db="EMBL/GenBank/DDBJ databases">
        <title>The Triticum urartu genome reveals the dynamic nature of wheat genome evolution.</title>
        <authorList>
            <person name="Ling H."/>
            <person name="Ma B."/>
            <person name="Shi X."/>
            <person name="Liu H."/>
            <person name="Dong L."/>
            <person name="Sun H."/>
            <person name="Cao Y."/>
            <person name="Gao Q."/>
            <person name="Zheng S."/>
            <person name="Li Y."/>
            <person name="Yu Y."/>
            <person name="Du H."/>
            <person name="Qi M."/>
            <person name="Li Y."/>
            <person name="Yu H."/>
            <person name="Cui Y."/>
            <person name="Wang N."/>
            <person name="Chen C."/>
            <person name="Wu H."/>
            <person name="Zhao Y."/>
            <person name="Zhang J."/>
            <person name="Li Y."/>
            <person name="Zhou W."/>
            <person name="Zhang B."/>
            <person name="Hu W."/>
            <person name="Eijk M."/>
            <person name="Tang J."/>
            <person name="Witsenboer H."/>
            <person name="Zhao S."/>
            <person name="Li Z."/>
            <person name="Zhang A."/>
            <person name="Wang D."/>
            <person name="Liang C."/>
        </authorList>
    </citation>
    <scope>NUCLEOTIDE SEQUENCE [LARGE SCALE GENOMIC DNA]</scope>
    <source>
        <strain evidence="1">cv. G1812</strain>
    </source>
</reference>
<protein>
    <submittedName>
        <fullName evidence="1">Uncharacterized protein</fullName>
    </submittedName>
</protein>
<organism evidence="1 2">
    <name type="scientific">Triticum urartu</name>
    <name type="common">Red wild einkorn</name>
    <name type="synonym">Crithodium urartu</name>
    <dbReference type="NCBI Taxonomy" id="4572"/>
    <lineage>
        <taxon>Eukaryota</taxon>
        <taxon>Viridiplantae</taxon>
        <taxon>Streptophyta</taxon>
        <taxon>Embryophyta</taxon>
        <taxon>Tracheophyta</taxon>
        <taxon>Spermatophyta</taxon>
        <taxon>Magnoliopsida</taxon>
        <taxon>Liliopsida</taxon>
        <taxon>Poales</taxon>
        <taxon>Poaceae</taxon>
        <taxon>BOP clade</taxon>
        <taxon>Pooideae</taxon>
        <taxon>Triticodae</taxon>
        <taxon>Triticeae</taxon>
        <taxon>Triticinae</taxon>
        <taxon>Triticum</taxon>
    </lineage>
</organism>
<sequence>EDAATPAWRSCNRSSAELQPYAGGVATSKTNARTGGSRVVMATTVVHNCWSQQKKIAGSGDFFATTVLTMIHSFAGN</sequence>
<keyword evidence="2" id="KW-1185">Reference proteome</keyword>
<evidence type="ECO:0000313" key="1">
    <source>
        <dbReference type="EnsemblPlants" id="TuG1812G0200004716.01.T01.cds411112"/>
    </source>
</evidence>